<proteinExistence type="predicted"/>
<dbReference type="AlphaFoldDB" id="A0A822VB59"/>
<reference evidence="1 2" key="1">
    <citation type="submission" date="2016-01" db="EMBL/GenBank/DDBJ databases">
        <authorList>
            <person name="Regsiter A."/>
            <person name="william w."/>
        </authorList>
    </citation>
    <scope>NUCLEOTIDE SEQUENCE [LARGE SCALE GENOMIC DNA]</scope>
    <source>
        <strain evidence="1 2">B6</strain>
    </source>
</reference>
<evidence type="ECO:0000313" key="2">
    <source>
        <dbReference type="Proteomes" id="UP000192074"/>
    </source>
</evidence>
<protein>
    <submittedName>
        <fullName evidence="1">Uncharacterized protein</fullName>
    </submittedName>
</protein>
<dbReference type="EMBL" id="FCNL01000040">
    <property type="protein sequence ID" value="CVI25076.1"/>
    <property type="molecule type" value="Genomic_DNA"/>
</dbReference>
<evidence type="ECO:0000313" key="1">
    <source>
        <dbReference type="EMBL" id="CVI25076.1"/>
    </source>
</evidence>
<gene>
    <name evidence="1" type="ORF">AGR4A_pAt10455</name>
</gene>
<name>A0A822VB59_AGRTU</name>
<organism evidence="1 2">
    <name type="scientific">Agrobacterium tumefaciens str. B6</name>
    <dbReference type="NCBI Taxonomy" id="1183423"/>
    <lineage>
        <taxon>Bacteria</taxon>
        <taxon>Pseudomonadati</taxon>
        <taxon>Pseudomonadota</taxon>
        <taxon>Alphaproteobacteria</taxon>
        <taxon>Hyphomicrobiales</taxon>
        <taxon>Rhizobiaceae</taxon>
        <taxon>Rhizobium/Agrobacterium group</taxon>
        <taxon>Agrobacterium</taxon>
        <taxon>Agrobacterium tumefaciens complex</taxon>
    </lineage>
</organism>
<accession>A0A822VB59</accession>
<comment type="caution">
    <text evidence="1">The sequence shown here is derived from an EMBL/GenBank/DDBJ whole genome shotgun (WGS) entry which is preliminary data.</text>
</comment>
<sequence>MVAVGRANIPLAGLDPEAIGPHDAGDTLVIDEVASSLKLVCYASVSIARQLVLDVLYDCNELAVAEI</sequence>
<dbReference type="Proteomes" id="UP000192074">
    <property type="component" value="Unassembled WGS sequence"/>
</dbReference>